<accession>A0A368DXV4</accession>
<feature type="domain" description="Thioesterase" evidence="3">
    <location>
        <begin position="44"/>
        <end position="122"/>
    </location>
</feature>
<comment type="caution">
    <text evidence="4">The sequence shown here is derived from an EMBL/GenBank/DDBJ whole genome shotgun (WGS) entry which is preliminary data.</text>
</comment>
<protein>
    <submittedName>
        <fullName evidence="4">PaaI family thioesterase</fullName>
    </submittedName>
</protein>
<evidence type="ECO:0000256" key="1">
    <source>
        <dbReference type="ARBA" id="ARBA00008324"/>
    </source>
</evidence>
<sequence>MADFPPIADSPLNRLLGVEIVSCDPETGHVKCSFNISEDLNNLQGIIHGGIVATMLDQLCGVALAYKRGKFTTPEQVTLDLNVRFMRPVAAGPLWGVGQVERMGRTIGFVESMLYDNEDRLLAKATTSFKILS</sequence>
<dbReference type="InterPro" id="IPR039298">
    <property type="entry name" value="ACOT13"/>
</dbReference>
<reference evidence="4 5" key="1">
    <citation type="journal article" date="2018" name="Microbiome">
        <title>Fine metagenomic profile of the Mediterranean stratified and mixed water columns revealed by assembly and recruitment.</title>
        <authorList>
            <person name="Haro-Moreno J.M."/>
            <person name="Lopez-Perez M."/>
            <person name="De La Torre J.R."/>
            <person name="Picazo A."/>
            <person name="Camacho A."/>
            <person name="Rodriguez-Valera F."/>
        </authorList>
    </citation>
    <scope>NUCLEOTIDE SEQUENCE [LARGE SCALE GENOMIC DNA]</scope>
    <source>
        <strain evidence="4">MED-G55</strain>
    </source>
</reference>
<dbReference type="GO" id="GO:0047617">
    <property type="term" value="F:fatty acyl-CoA hydrolase activity"/>
    <property type="evidence" value="ECO:0007669"/>
    <property type="project" value="InterPro"/>
</dbReference>
<dbReference type="Gene3D" id="3.10.129.10">
    <property type="entry name" value="Hotdog Thioesterase"/>
    <property type="match status" value="1"/>
</dbReference>
<organism evidence="4 5">
    <name type="scientific">PS1 clade bacterium</name>
    <dbReference type="NCBI Taxonomy" id="2175152"/>
    <lineage>
        <taxon>Bacteria</taxon>
        <taxon>Pseudomonadati</taxon>
        <taxon>Pseudomonadota</taxon>
        <taxon>Alphaproteobacteria</taxon>
        <taxon>PS1 clade</taxon>
    </lineage>
</organism>
<evidence type="ECO:0000256" key="2">
    <source>
        <dbReference type="ARBA" id="ARBA00022801"/>
    </source>
</evidence>
<dbReference type="PANTHER" id="PTHR21660">
    <property type="entry name" value="THIOESTERASE SUPERFAMILY MEMBER-RELATED"/>
    <property type="match status" value="1"/>
</dbReference>
<dbReference type="Pfam" id="PF03061">
    <property type="entry name" value="4HBT"/>
    <property type="match status" value="1"/>
</dbReference>
<dbReference type="SUPFAM" id="SSF54637">
    <property type="entry name" value="Thioesterase/thiol ester dehydrase-isomerase"/>
    <property type="match status" value="1"/>
</dbReference>
<dbReference type="InterPro" id="IPR003736">
    <property type="entry name" value="PAAI_dom"/>
</dbReference>
<dbReference type="AlphaFoldDB" id="A0A368DXV4"/>
<dbReference type="InterPro" id="IPR006683">
    <property type="entry name" value="Thioestr_dom"/>
</dbReference>
<dbReference type="InterPro" id="IPR029069">
    <property type="entry name" value="HotDog_dom_sf"/>
</dbReference>
<dbReference type="CDD" id="cd03443">
    <property type="entry name" value="PaaI_thioesterase"/>
    <property type="match status" value="1"/>
</dbReference>
<evidence type="ECO:0000313" key="5">
    <source>
        <dbReference type="Proteomes" id="UP000252132"/>
    </source>
</evidence>
<comment type="similarity">
    <text evidence="1">Belongs to the thioesterase PaaI family.</text>
</comment>
<keyword evidence="2" id="KW-0378">Hydrolase</keyword>
<dbReference type="Proteomes" id="UP000252132">
    <property type="component" value="Unassembled WGS sequence"/>
</dbReference>
<dbReference type="PANTHER" id="PTHR21660:SF1">
    <property type="entry name" value="ACYL-COENZYME A THIOESTERASE 13"/>
    <property type="match status" value="1"/>
</dbReference>
<proteinExistence type="inferred from homology"/>
<dbReference type="NCBIfam" id="TIGR00369">
    <property type="entry name" value="unchar_dom_1"/>
    <property type="match status" value="1"/>
</dbReference>
<gene>
    <name evidence="4" type="ORF">DBW69_05070</name>
</gene>
<evidence type="ECO:0000313" key="4">
    <source>
        <dbReference type="EMBL" id="RCL76659.1"/>
    </source>
</evidence>
<evidence type="ECO:0000259" key="3">
    <source>
        <dbReference type="Pfam" id="PF03061"/>
    </source>
</evidence>
<name>A0A368DXV4_9PROT</name>
<dbReference type="EMBL" id="QOQF01000019">
    <property type="protein sequence ID" value="RCL76659.1"/>
    <property type="molecule type" value="Genomic_DNA"/>
</dbReference>